<sequence length="121" mass="12752">MDELESYEARARAPTHAVNELCHALRGHDGAADDYGLGDALSVAQPDGDEGHHDLDPSGKGYAIDGTEDARGGWEPSHTAAEADCGLEDVGDINGDDLPSLRELQSSMQIRIVTSAHAEAD</sequence>
<dbReference type="AlphaFoldDB" id="A0A8X7N2D5"/>
<feature type="region of interest" description="Disordered" evidence="1">
    <location>
        <begin position="33"/>
        <end position="82"/>
    </location>
</feature>
<dbReference type="Proteomes" id="UP000078113">
    <property type="component" value="Unassembled WGS sequence"/>
</dbReference>
<reference evidence="2" key="2">
    <citation type="journal article" date="2019" name="IMA Fungus">
        <title>Genome sequencing and comparison of five Tilletia species to identify candidate genes for the detection of regulated species infecting wheat.</title>
        <authorList>
            <person name="Nguyen H.D.T."/>
            <person name="Sultana T."/>
            <person name="Kesanakurti P."/>
            <person name="Hambleton S."/>
        </authorList>
    </citation>
    <scope>NUCLEOTIDE SEQUENCE</scope>
    <source>
        <strain evidence="2">DAOMC 236422</strain>
    </source>
</reference>
<proteinExistence type="predicted"/>
<evidence type="ECO:0000256" key="1">
    <source>
        <dbReference type="SAM" id="MobiDB-lite"/>
    </source>
</evidence>
<accession>A0A8X7N2D5</accession>
<dbReference type="EMBL" id="LWDG02001285">
    <property type="protein sequence ID" value="KAE8258555.1"/>
    <property type="molecule type" value="Genomic_DNA"/>
</dbReference>
<organism evidence="2 3">
    <name type="scientific">Tilletia walkeri</name>
    <dbReference type="NCBI Taxonomy" id="117179"/>
    <lineage>
        <taxon>Eukaryota</taxon>
        <taxon>Fungi</taxon>
        <taxon>Dikarya</taxon>
        <taxon>Basidiomycota</taxon>
        <taxon>Ustilaginomycotina</taxon>
        <taxon>Exobasidiomycetes</taxon>
        <taxon>Tilletiales</taxon>
        <taxon>Tilletiaceae</taxon>
        <taxon>Tilletia</taxon>
    </lineage>
</organism>
<evidence type="ECO:0000313" key="3">
    <source>
        <dbReference type="Proteomes" id="UP000078113"/>
    </source>
</evidence>
<gene>
    <name evidence="2" type="ORF">A4X09_0g7852</name>
</gene>
<protein>
    <submittedName>
        <fullName evidence="2">Uncharacterized protein</fullName>
    </submittedName>
</protein>
<reference evidence="2" key="1">
    <citation type="submission" date="2016-04" db="EMBL/GenBank/DDBJ databases">
        <authorList>
            <person name="Nguyen H.D."/>
            <person name="Samba Siva P."/>
            <person name="Cullis J."/>
            <person name="Levesque C.A."/>
            <person name="Hambleton S."/>
        </authorList>
    </citation>
    <scope>NUCLEOTIDE SEQUENCE</scope>
    <source>
        <strain evidence="2">DAOMC 236422</strain>
    </source>
</reference>
<keyword evidence="3" id="KW-1185">Reference proteome</keyword>
<name>A0A8X7N2D5_9BASI</name>
<comment type="caution">
    <text evidence="2">The sequence shown here is derived from an EMBL/GenBank/DDBJ whole genome shotgun (WGS) entry which is preliminary data.</text>
</comment>
<evidence type="ECO:0000313" key="2">
    <source>
        <dbReference type="EMBL" id="KAE8258555.1"/>
    </source>
</evidence>